<feature type="chain" id="PRO_5045552148" description="TonB C-terminal domain-containing protein" evidence="1">
    <location>
        <begin position="19"/>
        <end position="278"/>
    </location>
</feature>
<dbReference type="PROSITE" id="PS52015">
    <property type="entry name" value="TONB_CTD"/>
    <property type="match status" value="1"/>
</dbReference>
<keyword evidence="1" id="KW-0732">Signal</keyword>
<protein>
    <recommendedName>
        <fullName evidence="2">TonB C-terminal domain-containing protein</fullName>
    </recommendedName>
</protein>
<keyword evidence="4" id="KW-1185">Reference proteome</keyword>
<gene>
    <name evidence="3" type="ORF">GCM10023183_33540</name>
</gene>
<dbReference type="SUPFAM" id="SSF74653">
    <property type="entry name" value="TolA/TonB C-terminal domain"/>
    <property type="match status" value="1"/>
</dbReference>
<evidence type="ECO:0000256" key="1">
    <source>
        <dbReference type="SAM" id="SignalP"/>
    </source>
</evidence>
<evidence type="ECO:0000259" key="2">
    <source>
        <dbReference type="PROSITE" id="PS52015"/>
    </source>
</evidence>
<reference evidence="4" key="1">
    <citation type="journal article" date="2019" name="Int. J. Syst. Evol. Microbiol.">
        <title>The Global Catalogue of Microorganisms (GCM) 10K type strain sequencing project: providing services to taxonomists for standard genome sequencing and annotation.</title>
        <authorList>
            <consortium name="The Broad Institute Genomics Platform"/>
            <consortium name="The Broad Institute Genome Sequencing Center for Infectious Disease"/>
            <person name="Wu L."/>
            <person name="Ma J."/>
        </authorList>
    </citation>
    <scope>NUCLEOTIDE SEQUENCE [LARGE SCALE GENOMIC DNA]</scope>
    <source>
        <strain evidence="4">JCM 17917</strain>
    </source>
</reference>
<dbReference type="Proteomes" id="UP001501844">
    <property type="component" value="Unassembled WGS sequence"/>
</dbReference>
<dbReference type="RefSeq" id="WP_345168720.1">
    <property type="nucleotide sequence ID" value="NZ_BAABGX010000003.1"/>
</dbReference>
<dbReference type="Gene3D" id="3.30.1150.10">
    <property type="match status" value="1"/>
</dbReference>
<evidence type="ECO:0000313" key="4">
    <source>
        <dbReference type="Proteomes" id="UP001501844"/>
    </source>
</evidence>
<feature type="signal peptide" evidence="1">
    <location>
        <begin position="1"/>
        <end position="18"/>
    </location>
</feature>
<dbReference type="Pfam" id="PF03544">
    <property type="entry name" value="TonB_C"/>
    <property type="match status" value="1"/>
</dbReference>
<dbReference type="EMBL" id="BAABGX010000003">
    <property type="protein sequence ID" value="GAA4313694.1"/>
    <property type="molecule type" value="Genomic_DNA"/>
</dbReference>
<comment type="caution">
    <text evidence="3">The sequence shown here is derived from an EMBL/GenBank/DDBJ whole genome shotgun (WGS) entry which is preliminary data.</text>
</comment>
<evidence type="ECO:0000313" key="3">
    <source>
        <dbReference type="EMBL" id="GAA4313694.1"/>
    </source>
</evidence>
<feature type="domain" description="TonB C-terminal" evidence="2">
    <location>
        <begin position="187"/>
        <end position="278"/>
    </location>
</feature>
<sequence length="278" mass="31406">MRFLAFLFLLLFSLSASAQEVRFYSKNFQANVPSKTGQERRYVVEGEKLRAEDYQAGTLIQKSTVSGTINFTEADAYLLYLKNETPNLIKPYFSKLKGTVQTYSEAGAPSSEIYARAEKIKYGQVWGSENQPFLVKGAGRDTYWNADKSEQNITVYKDSMLVASYIYRLGQKDTLYTKLDKAATPKNGLEMFRFQLSSACPYPSKEVMVGSQTTIYIQFTINEKGELKDFTPLDKPGYTFDEATKAKLEASPAWTPATFRGRAVKSRQSVPITFKQAK</sequence>
<accession>A0ABP8FYJ8</accession>
<name>A0ABP8FYJ8_9BACT</name>
<organism evidence="3 4">
    <name type="scientific">Nibribacter koreensis</name>
    <dbReference type="NCBI Taxonomy" id="1084519"/>
    <lineage>
        <taxon>Bacteria</taxon>
        <taxon>Pseudomonadati</taxon>
        <taxon>Bacteroidota</taxon>
        <taxon>Cytophagia</taxon>
        <taxon>Cytophagales</taxon>
        <taxon>Hymenobacteraceae</taxon>
        <taxon>Nibribacter</taxon>
    </lineage>
</organism>
<proteinExistence type="predicted"/>
<dbReference type="InterPro" id="IPR037682">
    <property type="entry name" value="TonB_C"/>
</dbReference>